<evidence type="ECO:0000313" key="1">
    <source>
        <dbReference type="EMBL" id="KZT25101.1"/>
    </source>
</evidence>
<sequence length="122" mass="13616">MRPPTVGSLRSNDRREKNGVPALMLDSRARCRVYVCFGSWRRLDTQFVFVWHPILVIVVRVGHQCLLALRVDLTFFMQEEPVLETALSAAGVCVFSNTATTSSTIPAQECLKCYPPTEAPSS</sequence>
<keyword evidence="2" id="KW-1185">Reference proteome</keyword>
<dbReference type="InParanoid" id="A0A165SFZ7"/>
<accession>A0A165SFZ7</accession>
<proteinExistence type="predicted"/>
<gene>
    <name evidence="1" type="ORF">NEOLEDRAFT_390414</name>
</gene>
<protein>
    <submittedName>
        <fullName evidence="1">Uncharacterized protein</fullName>
    </submittedName>
</protein>
<dbReference type="Proteomes" id="UP000076761">
    <property type="component" value="Unassembled WGS sequence"/>
</dbReference>
<organism evidence="1 2">
    <name type="scientific">Neolentinus lepideus HHB14362 ss-1</name>
    <dbReference type="NCBI Taxonomy" id="1314782"/>
    <lineage>
        <taxon>Eukaryota</taxon>
        <taxon>Fungi</taxon>
        <taxon>Dikarya</taxon>
        <taxon>Basidiomycota</taxon>
        <taxon>Agaricomycotina</taxon>
        <taxon>Agaricomycetes</taxon>
        <taxon>Gloeophyllales</taxon>
        <taxon>Gloeophyllaceae</taxon>
        <taxon>Neolentinus</taxon>
    </lineage>
</organism>
<dbReference type="AlphaFoldDB" id="A0A165SFZ7"/>
<dbReference type="EMBL" id="KV425574">
    <property type="protein sequence ID" value="KZT25101.1"/>
    <property type="molecule type" value="Genomic_DNA"/>
</dbReference>
<reference evidence="1 2" key="1">
    <citation type="journal article" date="2016" name="Mol. Biol. Evol.">
        <title>Comparative Genomics of Early-Diverging Mushroom-Forming Fungi Provides Insights into the Origins of Lignocellulose Decay Capabilities.</title>
        <authorList>
            <person name="Nagy L.G."/>
            <person name="Riley R."/>
            <person name="Tritt A."/>
            <person name="Adam C."/>
            <person name="Daum C."/>
            <person name="Floudas D."/>
            <person name="Sun H."/>
            <person name="Yadav J.S."/>
            <person name="Pangilinan J."/>
            <person name="Larsson K.H."/>
            <person name="Matsuura K."/>
            <person name="Barry K."/>
            <person name="Labutti K."/>
            <person name="Kuo R."/>
            <person name="Ohm R.A."/>
            <person name="Bhattacharya S.S."/>
            <person name="Shirouzu T."/>
            <person name="Yoshinaga Y."/>
            <person name="Martin F.M."/>
            <person name="Grigoriev I.V."/>
            <person name="Hibbett D.S."/>
        </authorList>
    </citation>
    <scope>NUCLEOTIDE SEQUENCE [LARGE SCALE GENOMIC DNA]</scope>
    <source>
        <strain evidence="1 2">HHB14362 ss-1</strain>
    </source>
</reference>
<evidence type="ECO:0000313" key="2">
    <source>
        <dbReference type="Proteomes" id="UP000076761"/>
    </source>
</evidence>
<name>A0A165SFZ7_9AGAM</name>